<evidence type="ECO:0000313" key="4">
    <source>
        <dbReference type="Proteomes" id="UP001141327"/>
    </source>
</evidence>
<sequence>MCALRLEAIGLPPRTVEIPPGQVDSMQLEDFMGLLAAQFEGRSVAGAPAIGASAGAVTGTPASPATTTAKSQRNKLKKQQKKQKLQHRKAAAQVVDAMAARLAVPVDRLLAEHVSTAALLEDMVNLLQDDEAAGALLGRAGVVAPLVRLLAAAPANLTTTRPALAAPLLTAIALLSLEDGNMTCLARAGVADPLVRLLTAAPTDLPYDNFDVARALVGTVALLAGDPKIRASLGNAGVAAPLVRLLVANPDLATTNCDVAEELFRAFSHLAQPTNRVSFDAAIAAPLVRLLVAHPDLPTTQPEVAEMLLGAISNLALDPGLSGPFGRAGVAAPMVKLLNTHPDLPASNPALAEALLRAICNLSRNTELSTPLGLAGVVPPLVRLLAVHPHFLTTSPEVAEVVLGSIANLAIENGASFGQAGVAAPLVRILTAVPSDLPTAMPNVAEVLLGAIINLVEEVPENTVAFGRAGVVAPLVGLLNTRPELPDRVAAKLLILISCLADDPEIRKAFGRAGVADPLVRMLSAHPDLPIARPAVAEGLFRASASLADDPENSASFGRAGIAAPLLLDVIAHLSFLDSESKVAFGRAGVAAPLVRLLTTHPDLPTTNPDAAWMVLRAIANFSCDSKVGAAFGAAGVAPPLVRLLSHPELPALGKPLFMAIANLSDVHPMIRAAFVKAGIVPQLVRLFPSMPINSPEVATELLRVVMQLSGDPRCWAAMTAAPLGRFLTYPGVDQKIVERVEAARSSRLTPLLTHRPSPGQHQWATLTRDPERRVAPNPECNGLHEDRLMEMCIIGDEVGINNLSVFFPTTTRLRLQPPAEPLVPETHSQTIMLVLGVEGARKRRIPFPKSAGLEVLKSMIAREFDADAIAEISYSIDGEVFVEIPDQVDSMRLADFMGLLAAQFEGTHRQWARYPISAPLQPLQPPPPPAPLQPLQPPLPAPLQPPPALPPPPPPHPPPPTHTSTFFYLPVSSRSCLLSVWHIHTIGSQFPLRPSLQGLVDSTEALHALLKASLTQPVTLQVPLRSLPTAKADRKKHKHKKNRGQKGCQATEEVKPAVGEQVEGNGRRNTADAAPRDVVPPSTDPPPAQRIMELAAALTAQPAESFLANTALARAVLGAITELVLEDEHLAPIFGRAGVVAPLVRMLAVTDLATTCPAVAEQLLLAIANLALENTALFGRAGVAAPLVRMLTHPDLPTMVLVRLLLAIANLSPENATALVRAGVVAPLVRLLDTRPDLLTANYAVAEQLLPAVANLAVDPETSAALGRAGVVPPVLRILTAHPDLPITSPSMTLQLIAVISNLSAYRPENRAALGALSDSLVWTRSLYAGFCSSSPCHPGTA</sequence>
<dbReference type="PANTHER" id="PTHR23315">
    <property type="entry name" value="U BOX DOMAIN-CONTAINING"/>
    <property type="match status" value="1"/>
</dbReference>
<comment type="caution">
    <text evidence="3">The sequence shown here is derived from an EMBL/GenBank/DDBJ whole genome shotgun (WGS) entry which is preliminary data.</text>
</comment>
<dbReference type="Proteomes" id="UP001141327">
    <property type="component" value="Unassembled WGS sequence"/>
</dbReference>
<dbReference type="SUPFAM" id="SSF48371">
    <property type="entry name" value="ARM repeat"/>
    <property type="match status" value="2"/>
</dbReference>
<protein>
    <submittedName>
        <fullName evidence="3">Uncharacterized protein</fullName>
    </submittedName>
</protein>
<feature type="compositionally biased region" description="Pro residues" evidence="2">
    <location>
        <begin position="923"/>
        <end position="962"/>
    </location>
</feature>
<accession>A0ABQ8U8W1</accession>
<feature type="region of interest" description="Disordered" evidence="2">
    <location>
        <begin position="1031"/>
        <end position="1086"/>
    </location>
</feature>
<dbReference type="InterPro" id="IPR011989">
    <property type="entry name" value="ARM-like"/>
</dbReference>
<dbReference type="PROSITE" id="PS50176">
    <property type="entry name" value="ARM_REPEAT"/>
    <property type="match status" value="1"/>
</dbReference>
<reference evidence="3" key="1">
    <citation type="journal article" date="2022" name="bioRxiv">
        <title>Genomics of Preaxostyla Flagellates Illuminates Evolutionary Transitions and the Path Towards Mitochondrial Loss.</title>
        <authorList>
            <person name="Novak L.V.F."/>
            <person name="Treitli S.C."/>
            <person name="Pyrih J."/>
            <person name="Halakuc P."/>
            <person name="Pipaliya S.V."/>
            <person name="Vacek V."/>
            <person name="Brzon O."/>
            <person name="Soukal P."/>
            <person name="Eme L."/>
            <person name="Dacks J.B."/>
            <person name="Karnkowska A."/>
            <person name="Elias M."/>
            <person name="Hampl V."/>
        </authorList>
    </citation>
    <scope>NUCLEOTIDE SEQUENCE</scope>
    <source>
        <strain evidence="3">RCP-MX</strain>
    </source>
</reference>
<feature type="repeat" description="ARM" evidence="1">
    <location>
        <begin position="376"/>
        <end position="410"/>
    </location>
</feature>
<proteinExistence type="predicted"/>
<evidence type="ECO:0000256" key="1">
    <source>
        <dbReference type="PROSITE-ProRule" id="PRU00259"/>
    </source>
</evidence>
<dbReference type="PANTHER" id="PTHR23315:SF7">
    <property type="entry name" value="U-BOX DOMAIN-CONTAINING PROTEIN 4"/>
    <property type="match status" value="1"/>
</dbReference>
<gene>
    <name evidence="3" type="ORF">PAPYR_10862</name>
</gene>
<feature type="region of interest" description="Disordered" evidence="2">
    <location>
        <begin position="55"/>
        <end position="75"/>
    </location>
</feature>
<evidence type="ECO:0000256" key="2">
    <source>
        <dbReference type="SAM" id="MobiDB-lite"/>
    </source>
</evidence>
<feature type="compositionally biased region" description="Basic residues" evidence="2">
    <location>
        <begin position="1034"/>
        <end position="1045"/>
    </location>
</feature>
<name>A0ABQ8U8W1_9EUKA</name>
<dbReference type="SMART" id="SM00185">
    <property type="entry name" value="ARM"/>
    <property type="match status" value="12"/>
</dbReference>
<dbReference type="InterPro" id="IPR000225">
    <property type="entry name" value="Armadillo"/>
</dbReference>
<dbReference type="InterPro" id="IPR016024">
    <property type="entry name" value="ARM-type_fold"/>
</dbReference>
<dbReference type="Gene3D" id="1.25.10.10">
    <property type="entry name" value="Leucine-rich Repeat Variant"/>
    <property type="match status" value="3"/>
</dbReference>
<feature type="region of interest" description="Disordered" evidence="2">
    <location>
        <begin position="919"/>
        <end position="962"/>
    </location>
</feature>
<evidence type="ECO:0000313" key="3">
    <source>
        <dbReference type="EMBL" id="KAJ4454443.1"/>
    </source>
</evidence>
<feature type="compositionally biased region" description="Low complexity" evidence="2">
    <location>
        <begin position="55"/>
        <end position="71"/>
    </location>
</feature>
<dbReference type="EMBL" id="JAPMOS010000157">
    <property type="protein sequence ID" value="KAJ4454443.1"/>
    <property type="molecule type" value="Genomic_DNA"/>
</dbReference>
<organism evidence="3 4">
    <name type="scientific">Paratrimastix pyriformis</name>
    <dbReference type="NCBI Taxonomy" id="342808"/>
    <lineage>
        <taxon>Eukaryota</taxon>
        <taxon>Metamonada</taxon>
        <taxon>Preaxostyla</taxon>
        <taxon>Paratrimastigidae</taxon>
        <taxon>Paratrimastix</taxon>
    </lineage>
</organism>
<keyword evidence="4" id="KW-1185">Reference proteome</keyword>